<feature type="region of interest" description="Disordered" evidence="5">
    <location>
        <begin position="262"/>
        <end position="282"/>
    </location>
</feature>
<dbReference type="RefSeq" id="WP_083343109.1">
    <property type="nucleotide sequence ID" value="NZ_CP048813.1"/>
</dbReference>
<evidence type="ECO:0000256" key="4">
    <source>
        <dbReference type="ARBA" id="ARBA00025742"/>
    </source>
</evidence>
<dbReference type="GO" id="GO:0016787">
    <property type="term" value="F:hydrolase activity"/>
    <property type="evidence" value="ECO:0007669"/>
    <property type="project" value="UniProtKB-KW"/>
</dbReference>
<comment type="similarity">
    <text evidence="4">Belongs to the cyclic nucleotide phosphodiesterase class-III family.</text>
</comment>
<evidence type="ECO:0000256" key="3">
    <source>
        <dbReference type="ARBA" id="ARBA00023004"/>
    </source>
</evidence>
<dbReference type="Gene3D" id="2.60.40.10">
    <property type="entry name" value="Immunoglobulins"/>
    <property type="match status" value="1"/>
</dbReference>
<accession>A0A1G8KA00</accession>
<evidence type="ECO:0000259" key="6">
    <source>
        <dbReference type="Pfam" id="PF00149"/>
    </source>
</evidence>
<reference evidence="7 8" key="1">
    <citation type="submission" date="2016-10" db="EMBL/GenBank/DDBJ databases">
        <authorList>
            <person name="de Groot N.N."/>
        </authorList>
    </citation>
    <scope>NUCLEOTIDE SEQUENCE [LARGE SCALE GENOMIC DNA]</scope>
    <source>
        <strain evidence="7 8">DSM 44892</strain>
    </source>
</reference>
<evidence type="ECO:0000313" key="7">
    <source>
        <dbReference type="EMBL" id="SDI40306.1"/>
    </source>
</evidence>
<dbReference type="InterPro" id="IPR029052">
    <property type="entry name" value="Metallo-depent_PP-like"/>
</dbReference>
<keyword evidence="8" id="KW-1185">Reference proteome</keyword>
<dbReference type="PANTHER" id="PTHR42988:SF2">
    <property type="entry name" value="CYCLIC NUCLEOTIDE PHOSPHODIESTERASE CBUA0032-RELATED"/>
    <property type="match status" value="1"/>
</dbReference>
<dbReference type="Gene3D" id="3.60.21.10">
    <property type="match status" value="1"/>
</dbReference>
<evidence type="ECO:0000256" key="2">
    <source>
        <dbReference type="ARBA" id="ARBA00022801"/>
    </source>
</evidence>
<name>A0A1G8KA00_9NOCA</name>
<organism evidence="7 8">
    <name type="scientific">Rhodococcus triatomae</name>
    <dbReference type="NCBI Taxonomy" id="300028"/>
    <lineage>
        <taxon>Bacteria</taxon>
        <taxon>Bacillati</taxon>
        <taxon>Actinomycetota</taxon>
        <taxon>Actinomycetes</taxon>
        <taxon>Mycobacteriales</taxon>
        <taxon>Nocardiaceae</taxon>
        <taxon>Rhodococcus</taxon>
    </lineage>
</organism>
<evidence type="ECO:0000256" key="1">
    <source>
        <dbReference type="ARBA" id="ARBA00022723"/>
    </source>
</evidence>
<evidence type="ECO:0000313" key="8">
    <source>
        <dbReference type="Proteomes" id="UP000183263"/>
    </source>
</evidence>
<feature type="region of interest" description="Disordered" evidence="5">
    <location>
        <begin position="96"/>
        <end position="117"/>
    </location>
</feature>
<dbReference type="AlphaFoldDB" id="A0A1G8KA00"/>
<dbReference type="EMBL" id="FNDN01000007">
    <property type="protein sequence ID" value="SDI40306.1"/>
    <property type="molecule type" value="Genomic_DNA"/>
</dbReference>
<dbReference type="InterPro" id="IPR004843">
    <property type="entry name" value="Calcineurin-like_PHP"/>
</dbReference>
<dbReference type="Pfam" id="PF00149">
    <property type="entry name" value="Metallophos"/>
    <property type="match status" value="1"/>
</dbReference>
<keyword evidence="1" id="KW-0479">Metal-binding</keyword>
<feature type="domain" description="Calcineurin-like phosphoesterase" evidence="6">
    <location>
        <begin position="176"/>
        <end position="406"/>
    </location>
</feature>
<gene>
    <name evidence="7" type="ORF">SAMN05444695_10771</name>
</gene>
<dbReference type="GO" id="GO:0046872">
    <property type="term" value="F:metal ion binding"/>
    <property type="evidence" value="ECO:0007669"/>
    <property type="project" value="UniProtKB-KW"/>
</dbReference>
<keyword evidence="3" id="KW-0408">Iron</keyword>
<dbReference type="PANTHER" id="PTHR42988">
    <property type="entry name" value="PHOSPHOHYDROLASE"/>
    <property type="match status" value="1"/>
</dbReference>
<dbReference type="InterPro" id="IPR050884">
    <property type="entry name" value="CNP_phosphodiesterase-III"/>
</dbReference>
<protein>
    <submittedName>
        <fullName evidence="7">Calcineurin-like phosphoesterase</fullName>
    </submittedName>
</protein>
<sequence length="492" mass="52148">MSTTSSPRQSLPYSRPASPHLSRRTLLRGAGIGALTVAGLGFGAAASTARSPAVLAADLEVVTVTTTSVTLSWVTYAVASPGPDGLPAFTEADTEVSLGPADSAGPPPLAHSDPTPRISHLVTVSGLEPGREYRFEARSAGRRAVPTLVATRTPASPEIAGVVRTLVPPPGRFVGTVAVLNDTHVGEDRHGLLFGDFPRAVEQEPGLPPFAEVMLSAALAEIGGHDVAHLVVNGDLTSEARPTEVRRARELLDGYGRLGHEYSVTRGNHDRPHTPESDPDAGYDTASPIPGTDHFDAFGDAFVPFQTAWTRDVGGLRVLGVDSTHLDAAGGVISAEQFADIERTLADEPDRPTMMLAHHPVTRESAGTNVGGPGFVLADADAQRLQQLHASNPGVFLMLAGHTHRCRVTRGDTNAAVEYLETGSGAGYPGGYTLLHLYTGGYQVNFHRTASEQALRWTRRSRFATMAFLPEYTLGTFHDRNHVVLRDLAGLA</sequence>
<feature type="region of interest" description="Disordered" evidence="5">
    <location>
        <begin position="1"/>
        <end position="20"/>
    </location>
</feature>
<dbReference type="Proteomes" id="UP000183263">
    <property type="component" value="Unassembled WGS sequence"/>
</dbReference>
<keyword evidence="2" id="KW-0378">Hydrolase</keyword>
<dbReference type="PROSITE" id="PS51318">
    <property type="entry name" value="TAT"/>
    <property type="match status" value="1"/>
</dbReference>
<dbReference type="InterPro" id="IPR006311">
    <property type="entry name" value="TAT_signal"/>
</dbReference>
<proteinExistence type="inferred from homology"/>
<dbReference type="GO" id="GO:0005975">
    <property type="term" value="P:carbohydrate metabolic process"/>
    <property type="evidence" value="ECO:0007669"/>
    <property type="project" value="UniProtKB-ARBA"/>
</dbReference>
<dbReference type="InterPro" id="IPR013783">
    <property type="entry name" value="Ig-like_fold"/>
</dbReference>
<dbReference type="SUPFAM" id="SSF56300">
    <property type="entry name" value="Metallo-dependent phosphatases"/>
    <property type="match status" value="1"/>
</dbReference>
<evidence type="ECO:0000256" key="5">
    <source>
        <dbReference type="SAM" id="MobiDB-lite"/>
    </source>
</evidence>
<feature type="compositionally biased region" description="Polar residues" evidence="5">
    <location>
        <begin position="1"/>
        <end position="12"/>
    </location>
</feature>
<feature type="compositionally biased region" description="Basic and acidic residues" evidence="5">
    <location>
        <begin position="267"/>
        <end position="276"/>
    </location>
</feature>